<dbReference type="GeneTree" id="ENSGT01030000234590"/>
<sequence>MCFGKCAKCIGYKLLIFAVFCMVANILLYFPNGETRYASEYRLSKYTRCLHGIVGGGLLVTLFLEEVLWHKPLLLFCGNRCMLSSVLAAFIGILGSGYCIIISALGLSHGPYCLASTENAWIYPFHNSSGEYLLERNRWSECQEPRNIVEWNVTLFSILLFLGGVEFILCSIQVINGFIGGVYEMCCHREEVTKDLEHCWLQVVLISTAPSVSLWACLQHNLLLMK</sequence>
<keyword evidence="8" id="KW-1185">Reference proteome</keyword>
<feature type="transmembrane region" description="Helical" evidence="6">
    <location>
        <begin position="12"/>
        <end position="30"/>
    </location>
</feature>
<reference evidence="7" key="2">
    <citation type="submission" date="2025-09" db="UniProtKB">
        <authorList>
            <consortium name="Ensembl"/>
        </authorList>
    </citation>
    <scope>IDENTIFICATION</scope>
</reference>
<dbReference type="PANTHER" id="PTHR14198">
    <property type="entry name" value="TRANSMEMBRANE 4 L6 FAMILY MEMBER 1-RELATED"/>
    <property type="match status" value="1"/>
</dbReference>
<dbReference type="Proteomes" id="UP000594220">
    <property type="component" value="Unplaced"/>
</dbReference>
<keyword evidence="4 6" id="KW-1133">Transmembrane helix</keyword>
<keyword evidence="5 6" id="KW-0472">Membrane</keyword>
<evidence type="ECO:0000256" key="1">
    <source>
        <dbReference type="ARBA" id="ARBA00004141"/>
    </source>
</evidence>
<gene>
    <name evidence="7" type="primary">TM4SF1</name>
</gene>
<evidence type="ECO:0000256" key="5">
    <source>
        <dbReference type="ARBA" id="ARBA00023136"/>
    </source>
</evidence>
<proteinExistence type="inferred from homology"/>
<dbReference type="Pfam" id="PF05805">
    <property type="entry name" value="L6_membrane"/>
    <property type="match status" value="1"/>
</dbReference>
<keyword evidence="3 6" id="KW-0812">Transmembrane</keyword>
<dbReference type="InterPro" id="IPR008661">
    <property type="entry name" value="L6_membrane"/>
</dbReference>
<evidence type="ECO:0000313" key="7">
    <source>
        <dbReference type="Ensembl" id="ENSCPRP00005009465.1"/>
    </source>
</evidence>
<name>A0A7M4EGG0_CROPO</name>
<protein>
    <submittedName>
        <fullName evidence="7">Transmembrane 4 L six family member 1</fullName>
    </submittedName>
</protein>
<organism evidence="7 8">
    <name type="scientific">Crocodylus porosus</name>
    <name type="common">Saltwater crocodile</name>
    <name type="synonym">Estuarine crocodile</name>
    <dbReference type="NCBI Taxonomy" id="8502"/>
    <lineage>
        <taxon>Eukaryota</taxon>
        <taxon>Metazoa</taxon>
        <taxon>Chordata</taxon>
        <taxon>Craniata</taxon>
        <taxon>Vertebrata</taxon>
        <taxon>Euteleostomi</taxon>
        <taxon>Archelosauria</taxon>
        <taxon>Archosauria</taxon>
        <taxon>Crocodylia</taxon>
        <taxon>Longirostres</taxon>
        <taxon>Crocodylidae</taxon>
        <taxon>Crocodylus</taxon>
    </lineage>
</organism>
<evidence type="ECO:0000256" key="2">
    <source>
        <dbReference type="ARBA" id="ARBA00006193"/>
    </source>
</evidence>
<dbReference type="GO" id="GO:0016020">
    <property type="term" value="C:membrane"/>
    <property type="evidence" value="ECO:0007669"/>
    <property type="project" value="UniProtKB-SubCell"/>
</dbReference>
<evidence type="ECO:0000256" key="4">
    <source>
        <dbReference type="ARBA" id="ARBA00022989"/>
    </source>
</evidence>
<dbReference type="Ensembl" id="ENSCPRT00005011139.1">
    <property type="protein sequence ID" value="ENSCPRP00005009465.1"/>
    <property type="gene ID" value="ENSCPRG00005006723.1"/>
</dbReference>
<dbReference type="AlphaFoldDB" id="A0A7M4EGG0"/>
<evidence type="ECO:0000256" key="3">
    <source>
        <dbReference type="ARBA" id="ARBA00022692"/>
    </source>
</evidence>
<feature type="transmembrane region" description="Helical" evidence="6">
    <location>
        <begin position="155"/>
        <end position="179"/>
    </location>
</feature>
<feature type="transmembrane region" description="Helical" evidence="6">
    <location>
        <begin position="81"/>
        <end position="107"/>
    </location>
</feature>
<evidence type="ECO:0000256" key="6">
    <source>
        <dbReference type="SAM" id="Phobius"/>
    </source>
</evidence>
<evidence type="ECO:0000313" key="8">
    <source>
        <dbReference type="Proteomes" id="UP000594220"/>
    </source>
</evidence>
<comment type="similarity">
    <text evidence="2">Belongs to the L6 tetraspanin family.</text>
</comment>
<feature type="transmembrane region" description="Helical" evidence="6">
    <location>
        <begin position="50"/>
        <end position="69"/>
    </location>
</feature>
<accession>A0A7M4EGG0</accession>
<dbReference type="PANTHER" id="PTHR14198:SF18">
    <property type="entry name" value="TRANSMEMBRANE 4 L6 FAMILY MEMBER 1"/>
    <property type="match status" value="1"/>
</dbReference>
<reference evidence="7" key="1">
    <citation type="submission" date="2025-08" db="UniProtKB">
        <authorList>
            <consortium name="Ensembl"/>
        </authorList>
    </citation>
    <scope>IDENTIFICATION</scope>
</reference>
<comment type="subcellular location">
    <subcellularLocation>
        <location evidence="1">Membrane</location>
        <topology evidence="1">Multi-pass membrane protein</topology>
    </subcellularLocation>
</comment>